<accession>A0A7L9WM97</accession>
<dbReference type="KEGG" id="pshq:F3W81_07420"/>
<evidence type="ECO:0000313" key="1">
    <source>
        <dbReference type="EMBL" id="QOL80658.1"/>
    </source>
</evidence>
<name>A0A7L9WM97_9RHOB</name>
<dbReference type="Proteomes" id="UP000594118">
    <property type="component" value="Chromosome"/>
</dbReference>
<dbReference type="RefSeq" id="WP_193082978.1">
    <property type="nucleotide sequence ID" value="NZ_CP045201.1"/>
</dbReference>
<sequence length="144" mass="14852">MKAISAILLIPALTLALAGCEKMKMSETMRPTAPPIDTSVKVEAEVLPESAAEVSVRPPARPSKGRTVATLGAAGEPGLWLKTPMVKTVQKGRITAIETGTTISAQLIPINGPETAGSRLSLQAMQALGVPLAGLIEIDVYPGG</sequence>
<keyword evidence="2" id="KW-1185">Reference proteome</keyword>
<evidence type="ECO:0008006" key="3">
    <source>
        <dbReference type="Google" id="ProtNLM"/>
    </source>
</evidence>
<reference evidence="1 2" key="1">
    <citation type="submission" date="2019-10" db="EMBL/GenBank/DDBJ databases">
        <title>Pseudopuniceibacterium sp. HQ09 islated from Antarctica.</title>
        <authorList>
            <person name="Liao L."/>
            <person name="Su S."/>
            <person name="Chen B."/>
            <person name="Yu Y."/>
        </authorList>
    </citation>
    <scope>NUCLEOTIDE SEQUENCE [LARGE SCALE GENOMIC DNA]</scope>
    <source>
        <strain evidence="1 2">HQ09</strain>
    </source>
</reference>
<protein>
    <recommendedName>
        <fullName evidence="3">D-galactarate dehydratase</fullName>
    </recommendedName>
</protein>
<evidence type="ECO:0000313" key="2">
    <source>
        <dbReference type="Proteomes" id="UP000594118"/>
    </source>
</evidence>
<gene>
    <name evidence="1" type="ORF">F3W81_07420</name>
</gene>
<dbReference type="AlphaFoldDB" id="A0A7L9WM97"/>
<organism evidence="1 2">
    <name type="scientific">Pseudooceanicola spongiae</name>
    <dbReference type="NCBI Taxonomy" id="2613965"/>
    <lineage>
        <taxon>Bacteria</taxon>
        <taxon>Pseudomonadati</taxon>
        <taxon>Pseudomonadota</taxon>
        <taxon>Alphaproteobacteria</taxon>
        <taxon>Rhodobacterales</taxon>
        <taxon>Paracoccaceae</taxon>
        <taxon>Pseudooceanicola</taxon>
    </lineage>
</organism>
<proteinExistence type="predicted"/>
<dbReference type="PROSITE" id="PS51257">
    <property type="entry name" value="PROKAR_LIPOPROTEIN"/>
    <property type="match status" value="1"/>
</dbReference>
<dbReference type="EMBL" id="CP045201">
    <property type="protein sequence ID" value="QOL80658.1"/>
    <property type="molecule type" value="Genomic_DNA"/>
</dbReference>